<dbReference type="Pfam" id="PF21362">
    <property type="entry name" value="Sina_RING"/>
    <property type="match status" value="1"/>
</dbReference>
<dbReference type="PANTHER" id="PTHR45877:SF2">
    <property type="entry name" value="E3 UBIQUITIN-PROTEIN LIGASE SINA-RELATED"/>
    <property type="match status" value="1"/>
</dbReference>
<name>A0A0L7LG92_OPEBR</name>
<comment type="catalytic activity">
    <reaction evidence="1 10">
        <text>S-ubiquitinyl-[E2 ubiquitin-conjugating enzyme]-L-cysteine + [acceptor protein]-L-lysine = [E2 ubiquitin-conjugating enzyme]-L-cysteine + N(6)-ubiquitinyl-[acceptor protein]-L-lysine.</text>
        <dbReference type="EC" id="2.3.2.27"/>
    </reaction>
</comment>
<feature type="region of interest" description="Disordered" evidence="11">
    <location>
        <begin position="237"/>
        <end position="299"/>
    </location>
</feature>
<evidence type="ECO:0000259" key="12">
    <source>
        <dbReference type="PROSITE" id="PS51081"/>
    </source>
</evidence>
<evidence type="ECO:0000313" key="14">
    <source>
        <dbReference type="Proteomes" id="UP000037510"/>
    </source>
</evidence>
<feature type="compositionally biased region" description="Low complexity" evidence="11">
    <location>
        <begin position="274"/>
        <end position="283"/>
    </location>
</feature>
<evidence type="ECO:0000256" key="4">
    <source>
        <dbReference type="ARBA" id="ARBA00022679"/>
    </source>
</evidence>
<dbReference type="PANTHER" id="PTHR45877">
    <property type="entry name" value="E3 UBIQUITIN-PROTEIN LIGASE SIAH2"/>
    <property type="match status" value="1"/>
</dbReference>
<evidence type="ECO:0000256" key="1">
    <source>
        <dbReference type="ARBA" id="ARBA00000900"/>
    </source>
</evidence>
<keyword evidence="8 10" id="KW-0862">Zinc</keyword>
<dbReference type="InterPro" id="IPR049548">
    <property type="entry name" value="Sina-like_RING"/>
</dbReference>
<dbReference type="SUPFAM" id="SSF49599">
    <property type="entry name" value="TRAF domain-like"/>
    <property type="match status" value="1"/>
</dbReference>
<reference evidence="13 14" key="1">
    <citation type="journal article" date="2015" name="Genome Biol. Evol.">
        <title>The genome of winter moth (Operophtera brumata) provides a genomic perspective on sexual dimorphism and phenology.</title>
        <authorList>
            <person name="Derks M.F."/>
            <person name="Smit S."/>
            <person name="Salis L."/>
            <person name="Schijlen E."/>
            <person name="Bossers A."/>
            <person name="Mateman C."/>
            <person name="Pijl A.S."/>
            <person name="de Ridder D."/>
            <person name="Groenen M.A."/>
            <person name="Visser M.E."/>
            <person name="Megens H.J."/>
        </authorList>
    </citation>
    <scope>NUCLEOTIDE SEQUENCE [LARGE SCALE GENOMIC DNA]</scope>
    <source>
        <strain evidence="13">WM2013NL</strain>
        <tissue evidence="13">Head and thorax</tissue>
    </source>
</reference>
<dbReference type="PROSITE" id="PS51081">
    <property type="entry name" value="ZF_SIAH"/>
    <property type="match status" value="1"/>
</dbReference>
<keyword evidence="4" id="KW-0808">Transferase</keyword>
<dbReference type="GO" id="GO:0061630">
    <property type="term" value="F:ubiquitin protein ligase activity"/>
    <property type="evidence" value="ECO:0007669"/>
    <property type="project" value="UniProtKB-EC"/>
</dbReference>
<dbReference type="Gene3D" id="2.60.210.10">
    <property type="entry name" value="Apoptosis, Tumor Necrosis Factor Receptor Associated Protein 2, Chain A"/>
    <property type="match status" value="1"/>
</dbReference>
<dbReference type="InterPro" id="IPR008974">
    <property type="entry name" value="TRAF-like"/>
</dbReference>
<dbReference type="Pfam" id="PF21361">
    <property type="entry name" value="Sina_ZnF"/>
    <property type="match status" value="1"/>
</dbReference>
<evidence type="ECO:0000256" key="6">
    <source>
        <dbReference type="ARBA" id="ARBA00022771"/>
    </source>
</evidence>
<comment type="caution">
    <text evidence="13">The sequence shown here is derived from an EMBL/GenBank/DDBJ whole genome shotgun (WGS) entry which is preliminary data.</text>
</comment>
<dbReference type="InterPro" id="IPR013083">
    <property type="entry name" value="Znf_RING/FYVE/PHD"/>
</dbReference>
<dbReference type="GO" id="GO:0043161">
    <property type="term" value="P:proteasome-mediated ubiquitin-dependent protein catabolic process"/>
    <property type="evidence" value="ECO:0007669"/>
    <property type="project" value="TreeGrafter"/>
</dbReference>
<evidence type="ECO:0000256" key="3">
    <source>
        <dbReference type="ARBA" id="ARBA00009119"/>
    </source>
</evidence>
<dbReference type="Pfam" id="PF03145">
    <property type="entry name" value="Sina_TRAF"/>
    <property type="match status" value="1"/>
</dbReference>
<keyword evidence="7 10" id="KW-0833">Ubl conjugation pathway</keyword>
<dbReference type="InterPro" id="IPR013010">
    <property type="entry name" value="Znf_SIAH"/>
</dbReference>
<dbReference type="GO" id="GO:0005737">
    <property type="term" value="C:cytoplasm"/>
    <property type="evidence" value="ECO:0007669"/>
    <property type="project" value="InterPro"/>
</dbReference>
<dbReference type="AlphaFoldDB" id="A0A0L7LG92"/>
<evidence type="ECO:0000256" key="7">
    <source>
        <dbReference type="ARBA" id="ARBA00022786"/>
    </source>
</evidence>
<dbReference type="UniPathway" id="UPA00143"/>
<keyword evidence="6 9" id="KW-0863">Zinc-finger</keyword>
<evidence type="ECO:0000256" key="5">
    <source>
        <dbReference type="ARBA" id="ARBA00022723"/>
    </source>
</evidence>
<sequence>MSAPIFQCQSGHSLCNTCTTSLMPPVCPICRLPMTQMRNWQLEEIVLKAKVPCPNKANGCVYSMVALDTEDHVKECIFREMECPLGAVFGRCSWQGKLKEMMDHFKERHADHCDVNSDADVVLKNISPTQDDRHFFLAAQGKLLFIITMKIDTLQKMAYWTVQHIGSKKGAQQHVYEIHVTSNLDPRRKVVFMEHCFNDAIKADEVFRIGKCAVLPLDVLTHFIKDKKLTFRFFIKKSGPMPTKGPKDKGDGGNNDNPPPNQGPKGPGPKGPKQKGQNGPPKGHQNGPGKGAKQNKGQA</sequence>
<dbReference type="Gene3D" id="3.30.40.10">
    <property type="entry name" value="Zinc/RING finger domain, C3HC4 (zinc finger)"/>
    <property type="match status" value="1"/>
</dbReference>
<dbReference type="GO" id="GO:0031624">
    <property type="term" value="F:ubiquitin conjugating enzyme binding"/>
    <property type="evidence" value="ECO:0007669"/>
    <property type="project" value="TreeGrafter"/>
</dbReference>
<comment type="pathway">
    <text evidence="2 10">Protein modification; protein ubiquitination.</text>
</comment>
<proteinExistence type="inferred from homology"/>
<comment type="function">
    <text evidence="10">E3 ubiquitin-protein ligase that mediates ubiquitination and subsequent proteasomal degradation of target proteins. E3 ubiquitin ligases accept ubiquitin from an E2 ubiquitin-conjugating enzyme in the form of a thioester and then directly transfers the ubiquitin to targeted substrates.</text>
</comment>
<evidence type="ECO:0000256" key="2">
    <source>
        <dbReference type="ARBA" id="ARBA00004906"/>
    </source>
</evidence>
<gene>
    <name evidence="13" type="ORF">OBRU01_09267</name>
</gene>
<dbReference type="GO" id="GO:0008270">
    <property type="term" value="F:zinc ion binding"/>
    <property type="evidence" value="ECO:0007669"/>
    <property type="project" value="UniProtKB-KW"/>
</dbReference>
<comment type="domain">
    <text evidence="10">The SBD domain (substrate-binding domain) mediates the interaction with substrate proteins. It is related to the TRAF family.</text>
</comment>
<dbReference type="InterPro" id="IPR018121">
    <property type="entry name" value="7-in-absentia-prot_TRAF-dom"/>
</dbReference>
<protein>
    <recommendedName>
        <fullName evidence="10">E3 ubiquitin-protein ligase</fullName>
        <ecNumber evidence="10">2.3.2.27</ecNumber>
    </recommendedName>
</protein>
<organism evidence="13 14">
    <name type="scientific">Operophtera brumata</name>
    <name type="common">Winter moth</name>
    <name type="synonym">Phalaena brumata</name>
    <dbReference type="NCBI Taxonomy" id="104452"/>
    <lineage>
        <taxon>Eukaryota</taxon>
        <taxon>Metazoa</taxon>
        <taxon>Ecdysozoa</taxon>
        <taxon>Arthropoda</taxon>
        <taxon>Hexapoda</taxon>
        <taxon>Insecta</taxon>
        <taxon>Pterygota</taxon>
        <taxon>Neoptera</taxon>
        <taxon>Endopterygota</taxon>
        <taxon>Lepidoptera</taxon>
        <taxon>Glossata</taxon>
        <taxon>Ditrysia</taxon>
        <taxon>Geometroidea</taxon>
        <taxon>Geometridae</taxon>
        <taxon>Larentiinae</taxon>
        <taxon>Operophtera</taxon>
    </lineage>
</organism>
<keyword evidence="14" id="KW-1185">Reference proteome</keyword>
<evidence type="ECO:0000256" key="9">
    <source>
        <dbReference type="PROSITE-ProRule" id="PRU00455"/>
    </source>
</evidence>
<dbReference type="STRING" id="104452.A0A0L7LG92"/>
<dbReference type="InterPro" id="IPR004162">
    <property type="entry name" value="SINA-like_animal"/>
</dbReference>
<evidence type="ECO:0000256" key="10">
    <source>
        <dbReference type="RuleBase" id="RU201113"/>
    </source>
</evidence>
<evidence type="ECO:0000256" key="11">
    <source>
        <dbReference type="SAM" id="MobiDB-lite"/>
    </source>
</evidence>
<accession>A0A0L7LG92</accession>
<dbReference type="GO" id="GO:0016567">
    <property type="term" value="P:protein ubiquitination"/>
    <property type="evidence" value="ECO:0007669"/>
    <property type="project" value="UniProtKB-UniPathway"/>
</dbReference>
<feature type="compositionally biased region" description="Pro residues" evidence="11">
    <location>
        <begin position="257"/>
        <end position="270"/>
    </location>
</feature>
<comment type="similarity">
    <text evidence="3 10">Belongs to the SINA (Seven in absentia) family.</text>
</comment>
<keyword evidence="5 10" id="KW-0479">Metal-binding</keyword>
<dbReference type="EMBL" id="JTDY01001250">
    <property type="protein sequence ID" value="KOB74404.1"/>
    <property type="molecule type" value="Genomic_DNA"/>
</dbReference>
<dbReference type="EC" id="2.3.2.27" evidence="10"/>
<evidence type="ECO:0000256" key="8">
    <source>
        <dbReference type="ARBA" id="ARBA00022833"/>
    </source>
</evidence>
<evidence type="ECO:0000313" key="13">
    <source>
        <dbReference type="EMBL" id="KOB74404.1"/>
    </source>
</evidence>
<feature type="domain" description="SIAH-type" evidence="12">
    <location>
        <begin position="48"/>
        <end position="110"/>
    </location>
</feature>
<dbReference type="Proteomes" id="UP000037510">
    <property type="component" value="Unassembled WGS sequence"/>
</dbReference>
<comment type="domain">
    <text evidence="10">The RING-type zinc finger domain is essential for ubiquitin ligase activity.</text>
</comment>